<organism evidence="2 3">
    <name type="scientific">Byssothecium circinans</name>
    <dbReference type="NCBI Taxonomy" id="147558"/>
    <lineage>
        <taxon>Eukaryota</taxon>
        <taxon>Fungi</taxon>
        <taxon>Dikarya</taxon>
        <taxon>Ascomycota</taxon>
        <taxon>Pezizomycotina</taxon>
        <taxon>Dothideomycetes</taxon>
        <taxon>Pleosporomycetidae</taxon>
        <taxon>Pleosporales</taxon>
        <taxon>Massarineae</taxon>
        <taxon>Massarinaceae</taxon>
        <taxon>Byssothecium</taxon>
    </lineage>
</organism>
<dbReference type="Pfam" id="PF11807">
    <property type="entry name" value="UstYa"/>
    <property type="match status" value="1"/>
</dbReference>
<dbReference type="EMBL" id="ML976980">
    <property type="protein sequence ID" value="KAF1961851.1"/>
    <property type="molecule type" value="Genomic_DNA"/>
</dbReference>
<name>A0A6A5UAC3_9PLEO</name>
<dbReference type="InterPro" id="IPR021765">
    <property type="entry name" value="UstYa-like"/>
</dbReference>
<dbReference type="Proteomes" id="UP000800035">
    <property type="component" value="Unassembled WGS sequence"/>
</dbReference>
<dbReference type="AlphaFoldDB" id="A0A6A5UAC3"/>
<accession>A0A6A5UAC3</accession>
<comment type="similarity">
    <text evidence="1">Belongs to the ustYa family.</text>
</comment>
<protein>
    <submittedName>
        <fullName evidence="2">Uncharacterized protein</fullName>
    </submittedName>
</protein>
<evidence type="ECO:0000313" key="2">
    <source>
        <dbReference type="EMBL" id="KAF1961851.1"/>
    </source>
</evidence>
<dbReference type="PANTHER" id="PTHR33365:SF6">
    <property type="entry name" value="OXIDASE USTYA"/>
    <property type="match status" value="1"/>
</dbReference>
<evidence type="ECO:0000256" key="1">
    <source>
        <dbReference type="ARBA" id="ARBA00035112"/>
    </source>
</evidence>
<dbReference type="PANTHER" id="PTHR33365">
    <property type="entry name" value="YALI0B05434P"/>
    <property type="match status" value="1"/>
</dbReference>
<dbReference type="OrthoDB" id="3687641at2759"/>
<keyword evidence="3" id="KW-1185">Reference proteome</keyword>
<gene>
    <name evidence="2" type="ORF">CC80DRAFT_401051</name>
</gene>
<evidence type="ECO:0000313" key="3">
    <source>
        <dbReference type="Proteomes" id="UP000800035"/>
    </source>
</evidence>
<dbReference type="GO" id="GO:0043386">
    <property type="term" value="P:mycotoxin biosynthetic process"/>
    <property type="evidence" value="ECO:0007669"/>
    <property type="project" value="InterPro"/>
</dbReference>
<sequence length="222" mass="25927">MFCAYPLTDCIARLERNIARPWTPLKAHNDTEQDDLSEKTNYDLGQVALSDVYAKSTGLPRAQRFPWDATKGVYLINAHHVLHCVKTIRTALTEFHHSSTQSSLWGHIQHCLLVLRDKVVCNADDVPRYTGFQNNQASGQGQYRMCRDFSKLEDWALQHTRNELLTHYCTACWRHIGEIRDPGFRELVRYRFCPEGSPYKEMSETKWLEGSSDWWRKYKSEV</sequence>
<reference evidence="2" key="1">
    <citation type="journal article" date="2020" name="Stud. Mycol.">
        <title>101 Dothideomycetes genomes: a test case for predicting lifestyles and emergence of pathogens.</title>
        <authorList>
            <person name="Haridas S."/>
            <person name="Albert R."/>
            <person name="Binder M."/>
            <person name="Bloem J."/>
            <person name="Labutti K."/>
            <person name="Salamov A."/>
            <person name="Andreopoulos B."/>
            <person name="Baker S."/>
            <person name="Barry K."/>
            <person name="Bills G."/>
            <person name="Bluhm B."/>
            <person name="Cannon C."/>
            <person name="Castanera R."/>
            <person name="Culley D."/>
            <person name="Daum C."/>
            <person name="Ezra D."/>
            <person name="Gonzalez J."/>
            <person name="Henrissat B."/>
            <person name="Kuo A."/>
            <person name="Liang C."/>
            <person name="Lipzen A."/>
            <person name="Lutzoni F."/>
            <person name="Magnuson J."/>
            <person name="Mondo S."/>
            <person name="Nolan M."/>
            <person name="Ohm R."/>
            <person name="Pangilinan J."/>
            <person name="Park H.-J."/>
            <person name="Ramirez L."/>
            <person name="Alfaro M."/>
            <person name="Sun H."/>
            <person name="Tritt A."/>
            <person name="Yoshinaga Y."/>
            <person name="Zwiers L.-H."/>
            <person name="Turgeon B."/>
            <person name="Goodwin S."/>
            <person name="Spatafora J."/>
            <person name="Crous P."/>
            <person name="Grigoriev I."/>
        </authorList>
    </citation>
    <scope>NUCLEOTIDE SEQUENCE</scope>
    <source>
        <strain evidence="2">CBS 675.92</strain>
    </source>
</reference>
<proteinExistence type="inferred from homology"/>